<dbReference type="Proteomes" id="UP000791080">
    <property type="component" value="Unassembled WGS sequence"/>
</dbReference>
<name>A0ABT1JBW5_ACTCY</name>
<evidence type="ECO:0000313" key="2">
    <source>
        <dbReference type="Proteomes" id="UP000791080"/>
    </source>
</evidence>
<organism evidence="1 2">
    <name type="scientific">Actinoalloteichus caeruleus DSM 43889</name>
    <dbReference type="NCBI Taxonomy" id="1120930"/>
    <lineage>
        <taxon>Bacteria</taxon>
        <taxon>Bacillati</taxon>
        <taxon>Actinomycetota</taxon>
        <taxon>Actinomycetes</taxon>
        <taxon>Pseudonocardiales</taxon>
        <taxon>Pseudonocardiaceae</taxon>
        <taxon>Actinoalloteichus</taxon>
        <taxon>Actinoalloteichus cyanogriseus</taxon>
    </lineage>
</organism>
<dbReference type="EMBL" id="AUBJ02000001">
    <property type="protein sequence ID" value="MCP2329991.1"/>
    <property type="molecule type" value="Genomic_DNA"/>
</dbReference>
<protein>
    <submittedName>
        <fullName evidence="1">Uncharacterized protein</fullName>
    </submittedName>
</protein>
<reference evidence="1 2" key="1">
    <citation type="submission" date="2022-06" db="EMBL/GenBank/DDBJ databases">
        <title>Genomic Encyclopedia of Type Strains, Phase I: the one thousand microbial genomes (KMG-I) project.</title>
        <authorList>
            <person name="Kyrpides N."/>
        </authorList>
    </citation>
    <scope>NUCLEOTIDE SEQUENCE [LARGE SCALE GENOMIC DNA]</scope>
    <source>
        <strain evidence="1 2">DSM 43889</strain>
    </source>
</reference>
<comment type="caution">
    <text evidence="1">The sequence shown here is derived from an EMBL/GenBank/DDBJ whole genome shotgun (WGS) entry which is preliminary data.</text>
</comment>
<proteinExistence type="predicted"/>
<sequence>MTERWSTPDEVRSARERMEAAIPGWTAPAAFGVGVSIWDDVDFPVVNVGTHQLAAVVLATVCGHVSGSGSYPLELADLDQAIELLTPAEACEEFDHPNLISWRRIRTLLVADPRTRAVAAFCGDLDEPISDPSLLRLRAAMP</sequence>
<keyword evidence="2" id="KW-1185">Reference proteome</keyword>
<evidence type="ECO:0000313" key="1">
    <source>
        <dbReference type="EMBL" id="MCP2329991.1"/>
    </source>
</evidence>
<gene>
    <name evidence="1" type="ORF">G443_000261</name>
</gene>
<accession>A0ABT1JBW5</accession>
<dbReference type="RefSeq" id="WP_026418803.1">
    <property type="nucleotide sequence ID" value="NZ_AUBJ02000001.1"/>
</dbReference>